<dbReference type="EMBL" id="CYXN01000029">
    <property type="protein sequence ID" value="CUN20523.1"/>
    <property type="molecule type" value="Genomic_DNA"/>
</dbReference>
<dbReference type="InterPro" id="IPR018770">
    <property type="entry name" value="ChloroindolylP_hydrolase"/>
</dbReference>
<dbReference type="AlphaFoldDB" id="A0A173UZU9"/>
<name>A0A173UZU9_9FIRM</name>
<dbReference type="OrthoDB" id="9782052at2"/>
<evidence type="ECO:0000256" key="1">
    <source>
        <dbReference type="SAM" id="Phobius"/>
    </source>
</evidence>
<organism evidence="2 3">
    <name type="scientific">Faecalibacterium prausnitzii</name>
    <dbReference type="NCBI Taxonomy" id="853"/>
    <lineage>
        <taxon>Bacteria</taxon>
        <taxon>Bacillati</taxon>
        <taxon>Bacillota</taxon>
        <taxon>Clostridia</taxon>
        <taxon>Eubacteriales</taxon>
        <taxon>Oscillospiraceae</taxon>
        <taxon>Faecalibacterium</taxon>
    </lineage>
</organism>
<reference evidence="2 3" key="1">
    <citation type="submission" date="2015-09" db="EMBL/GenBank/DDBJ databases">
        <authorList>
            <consortium name="Pathogen Informatics"/>
        </authorList>
    </citation>
    <scope>NUCLEOTIDE SEQUENCE [LARGE SCALE GENOMIC DNA]</scope>
    <source>
        <strain evidence="2 3">2789STDY5834970</strain>
    </source>
</reference>
<keyword evidence="1" id="KW-1133">Transmembrane helix</keyword>
<keyword evidence="1" id="KW-0472">Membrane</keyword>
<proteinExistence type="predicted"/>
<protein>
    <submittedName>
        <fullName evidence="2">5-bromo-4-chloroindolyl phosphate hydrolysis protein</fullName>
    </submittedName>
</protein>
<dbReference type="Proteomes" id="UP000095649">
    <property type="component" value="Unassembled WGS sequence"/>
</dbReference>
<dbReference type="RefSeq" id="WP_055186776.1">
    <property type="nucleotide sequence ID" value="NZ_BNEV01000107.1"/>
</dbReference>
<keyword evidence="1" id="KW-0812">Transmembrane</keyword>
<accession>A0A173UZU9</accession>
<evidence type="ECO:0000313" key="3">
    <source>
        <dbReference type="Proteomes" id="UP000095649"/>
    </source>
</evidence>
<sequence>MSKIIRTQKPSVLPFYAMALVFVVLCAVLPVYKLWALLVALGGAAVAFGVAQKTCPPRVVEHEVPFHTGVEDVDQMLTDIQQKLDTLHALNEALPDPQLSAAMTRMEKAGRSIVEAVEANPAKAKQVRRFANYYLPDAVNVLQQYAKLAKQGVRGENAAAIRAEVEHNAASIATAFENQLDALYAAESMDLSADLTVLQNMLKGQGLSK</sequence>
<gene>
    <name evidence="2" type="ORF">ERS852582_02452</name>
</gene>
<feature type="transmembrane region" description="Helical" evidence="1">
    <location>
        <begin position="12"/>
        <end position="28"/>
    </location>
</feature>
<feature type="transmembrane region" description="Helical" evidence="1">
    <location>
        <begin position="34"/>
        <end position="51"/>
    </location>
</feature>
<evidence type="ECO:0000313" key="2">
    <source>
        <dbReference type="EMBL" id="CUN20523.1"/>
    </source>
</evidence>
<dbReference type="Pfam" id="PF10112">
    <property type="entry name" value="Halogen_Hydrol"/>
    <property type="match status" value="1"/>
</dbReference>